<dbReference type="Gene3D" id="3.40.630.40">
    <property type="entry name" value="Zn-dependent exopeptidases"/>
    <property type="match status" value="1"/>
</dbReference>
<dbReference type="RefSeq" id="WP_115536148.1">
    <property type="nucleotide sequence ID" value="NZ_QRGA01000015.1"/>
</dbReference>
<organism evidence="1 2">
    <name type="scientific">Trinickia dinghuensis</name>
    <dbReference type="NCBI Taxonomy" id="2291023"/>
    <lineage>
        <taxon>Bacteria</taxon>
        <taxon>Pseudomonadati</taxon>
        <taxon>Pseudomonadota</taxon>
        <taxon>Betaproteobacteria</taxon>
        <taxon>Burkholderiales</taxon>
        <taxon>Burkholderiaceae</taxon>
        <taxon>Trinickia</taxon>
    </lineage>
</organism>
<dbReference type="EMBL" id="QRGA01000015">
    <property type="protein sequence ID" value="RDU96220.1"/>
    <property type="molecule type" value="Genomic_DNA"/>
</dbReference>
<protein>
    <submittedName>
        <fullName evidence="1">N-formylglutamate amidohydrolase</fullName>
    </submittedName>
</protein>
<dbReference type="SUPFAM" id="SSF53187">
    <property type="entry name" value="Zn-dependent exopeptidases"/>
    <property type="match status" value="1"/>
</dbReference>
<comment type="caution">
    <text evidence="1">The sequence shown here is derived from an EMBL/GenBank/DDBJ whole genome shotgun (WGS) entry which is preliminary data.</text>
</comment>
<proteinExistence type="predicted"/>
<dbReference type="OrthoDB" id="8716700at2"/>
<dbReference type="InterPro" id="IPR007709">
    <property type="entry name" value="N-FG_amidohydro"/>
</dbReference>
<sequence length="300" mass="32491">MQTPGCDSIVRADSPILVVTPHTGTDVPSELRRHTAWAPVQGRIVDPAGMLLQTAARRAGASLITARFNPCVIDFNVAADRRSLAPSFGHLRLCRTYNAGNEALYEPGAELDLEEVERRVEQYWRPFHDVVVAELERLRGLHENVLLLVSHASWWLSPYRLQPGALDCNIGTNLGKACDPRLVKALTDTVRAHGRSWVVNGQIAGAFAAQHYGTPRAGVHALEMEIAGRLRGDCAAQCAIATASSAESPPPGSSDTLMTDLLHAIEDELRGLPRALASFSKAALNSQNPNVFGANPEQRT</sequence>
<gene>
    <name evidence="1" type="ORF">DWV00_24205</name>
</gene>
<dbReference type="GO" id="GO:0016787">
    <property type="term" value="F:hydrolase activity"/>
    <property type="evidence" value="ECO:0007669"/>
    <property type="project" value="UniProtKB-KW"/>
</dbReference>
<keyword evidence="1" id="KW-0378">Hydrolase</keyword>
<name>A0A3D8JTL3_9BURK</name>
<dbReference type="Proteomes" id="UP000256838">
    <property type="component" value="Unassembled WGS sequence"/>
</dbReference>
<dbReference type="Pfam" id="PF05013">
    <property type="entry name" value="FGase"/>
    <property type="match status" value="1"/>
</dbReference>
<accession>A0A3D8JTL3</accession>
<reference evidence="1 2" key="1">
    <citation type="submission" date="2018-08" db="EMBL/GenBank/DDBJ databases">
        <title>Paraburkholderia sp. DHOM06 isolated from forest soil.</title>
        <authorList>
            <person name="Gao Z.-H."/>
            <person name="Qiu L.-H."/>
        </authorList>
    </citation>
    <scope>NUCLEOTIDE SEQUENCE [LARGE SCALE GENOMIC DNA]</scope>
    <source>
        <strain evidence="1 2">DHOM06</strain>
    </source>
</reference>
<evidence type="ECO:0000313" key="1">
    <source>
        <dbReference type="EMBL" id="RDU96220.1"/>
    </source>
</evidence>
<dbReference type="AlphaFoldDB" id="A0A3D8JTL3"/>
<evidence type="ECO:0000313" key="2">
    <source>
        <dbReference type="Proteomes" id="UP000256838"/>
    </source>
</evidence>
<keyword evidence="2" id="KW-1185">Reference proteome</keyword>